<evidence type="ECO:0008006" key="5">
    <source>
        <dbReference type="Google" id="ProtNLM"/>
    </source>
</evidence>
<name>A0A9X2C9U7_9GAMM</name>
<organism evidence="3 4">
    <name type="scientific">Shewanella algicola</name>
    <dbReference type="NCBI Taxonomy" id="640633"/>
    <lineage>
        <taxon>Bacteria</taxon>
        <taxon>Pseudomonadati</taxon>
        <taxon>Pseudomonadota</taxon>
        <taxon>Gammaproteobacteria</taxon>
        <taxon>Alteromonadales</taxon>
        <taxon>Shewanellaceae</taxon>
        <taxon>Shewanella</taxon>
    </lineage>
</organism>
<keyword evidence="2" id="KW-0732">Signal</keyword>
<dbReference type="EMBL" id="JAKILJ010000001">
    <property type="protein sequence ID" value="MCL1103869.1"/>
    <property type="molecule type" value="Genomic_DNA"/>
</dbReference>
<accession>A0A9X2C9U7</accession>
<dbReference type="RefSeq" id="WP_188923376.1">
    <property type="nucleotide sequence ID" value="NZ_BMQI01000001.1"/>
</dbReference>
<protein>
    <recommendedName>
        <fullName evidence="5">Lipoprotein</fullName>
    </recommendedName>
</protein>
<gene>
    <name evidence="3" type="ORF">L2749_01105</name>
</gene>
<reference evidence="3" key="1">
    <citation type="submission" date="2022-01" db="EMBL/GenBank/DDBJ databases">
        <title>Whole genome-based taxonomy of the Shewanellaceae.</title>
        <authorList>
            <person name="Martin-Rodriguez A.J."/>
        </authorList>
    </citation>
    <scope>NUCLEOTIDE SEQUENCE</scope>
    <source>
        <strain evidence="3">DSM 23803</strain>
    </source>
</reference>
<feature type="coiled-coil region" evidence="1">
    <location>
        <begin position="218"/>
        <end position="266"/>
    </location>
</feature>
<evidence type="ECO:0000313" key="4">
    <source>
        <dbReference type="Proteomes" id="UP001139408"/>
    </source>
</evidence>
<evidence type="ECO:0000313" key="3">
    <source>
        <dbReference type="EMBL" id="MCL1103869.1"/>
    </source>
</evidence>
<keyword evidence="1" id="KW-0175">Coiled coil</keyword>
<sequence length="272" mass="29474">MRKILFIILITLIQGCGSLANTYLPDAVMADNDEDIPYFNDNSEIILSVNDIATLNSNSTKRKAFIAQAILSSDKKCTQHQANIISNANSWNVGMGSLSMLLTGTAAVISHAQTAAELAAAATAVTGIQSMANEEIYANAMGTAIIRAMDVSRAKSLAIIDQKILTETTDSAKIYTTENALVDIQRYHSQCSLMAGLVEITKALEQRKLSTQEVLLKKKQLEANIGAYTAQLVAQNNAFAPTQAETDKQKQDLSEMNERLKALMLQSVESPD</sequence>
<dbReference type="AlphaFoldDB" id="A0A9X2C9U7"/>
<proteinExistence type="predicted"/>
<keyword evidence="4" id="KW-1185">Reference proteome</keyword>
<dbReference type="PROSITE" id="PS51257">
    <property type="entry name" value="PROKAR_LIPOPROTEIN"/>
    <property type="match status" value="1"/>
</dbReference>
<comment type="caution">
    <text evidence="3">The sequence shown here is derived from an EMBL/GenBank/DDBJ whole genome shotgun (WGS) entry which is preliminary data.</text>
</comment>
<evidence type="ECO:0000256" key="1">
    <source>
        <dbReference type="SAM" id="Coils"/>
    </source>
</evidence>
<evidence type="ECO:0000256" key="2">
    <source>
        <dbReference type="SAM" id="SignalP"/>
    </source>
</evidence>
<feature type="signal peptide" evidence="2">
    <location>
        <begin position="1"/>
        <end position="20"/>
    </location>
</feature>
<feature type="chain" id="PRO_5040941471" description="Lipoprotein" evidence="2">
    <location>
        <begin position="21"/>
        <end position="272"/>
    </location>
</feature>
<dbReference type="Proteomes" id="UP001139408">
    <property type="component" value="Unassembled WGS sequence"/>
</dbReference>